<sequence length="97" mass="10711">MRYMKKIMAGFQTHNPFDSGVPELGSLASGLTATEGDGINRDGTERVGLEMRYCVTIKRSRMVCTLNDLKPGTKVDKQVVVQIDPSVVFMRCTALTQ</sequence>
<accession>A0A8J5TGT7</accession>
<organism evidence="1 2">
    <name type="scientific">Homarus americanus</name>
    <name type="common">American lobster</name>
    <dbReference type="NCBI Taxonomy" id="6706"/>
    <lineage>
        <taxon>Eukaryota</taxon>
        <taxon>Metazoa</taxon>
        <taxon>Ecdysozoa</taxon>
        <taxon>Arthropoda</taxon>
        <taxon>Crustacea</taxon>
        <taxon>Multicrustacea</taxon>
        <taxon>Malacostraca</taxon>
        <taxon>Eumalacostraca</taxon>
        <taxon>Eucarida</taxon>
        <taxon>Decapoda</taxon>
        <taxon>Pleocyemata</taxon>
        <taxon>Astacidea</taxon>
        <taxon>Nephropoidea</taxon>
        <taxon>Nephropidae</taxon>
        <taxon>Homarus</taxon>
    </lineage>
</organism>
<protein>
    <submittedName>
        <fullName evidence="1">Uncharacterized protein</fullName>
    </submittedName>
</protein>
<dbReference type="EMBL" id="JAHLQT010007678">
    <property type="protein sequence ID" value="KAG7174360.1"/>
    <property type="molecule type" value="Genomic_DNA"/>
</dbReference>
<evidence type="ECO:0000313" key="2">
    <source>
        <dbReference type="Proteomes" id="UP000747542"/>
    </source>
</evidence>
<evidence type="ECO:0000313" key="1">
    <source>
        <dbReference type="EMBL" id="KAG7174360.1"/>
    </source>
</evidence>
<proteinExistence type="predicted"/>
<name>A0A8J5TGT7_HOMAM</name>
<gene>
    <name evidence="1" type="ORF">Hamer_G003299</name>
</gene>
<dbReference type="AlphaFoldDB" id="A0A8J5TGT7"/>
<keyword evidence="2" id="KW-1185">Reference proteome</keyword>
<comment type="caution">
    <text evidence="1">The sequence shown here is derived from an EMBL/GenBank/DDBJ whole genome shotgun (WGS) entry which is preliminary data.</text>
</comment>
<dbReference type="Proteomes" id="UP000747542">
    <property type="component" value="Unassembled WGS sequence"/>
</dbReference>
<reference evidence="1" key="1">
    <citation type="journal article" date="2021" name="Sci. Adv.">
        <title>The American lobster genome reveals insights on longevity, neural, and immune adaptations.</title>
        <authorList>
            <person name="Polinski J.M."/>
            <person name="Zimin A.V."/>
            <person name="Clark K.F."/>
            <person name="Kohn A.B."/>
            <person name="Sadowski N."/>
            <person name="Timp W."/>
            <person name="Ptitsyn A."/>
            <person name="Khanna P."/>
            <person name="Romanova D.Y."/>
            <person name="Williams P."/>
            <person name="Greenwood S.J."/>
            <person name="Moroz L.L."/>
            <person name="Walt D.R."/>
            <person name="Bodnar A.G."/>
        </authorList>
    </citation>
    <scope>NUCLEOTIDE SEQUENCE</scope>
    <source>
        <strain evidence="1">GMGI-L3</strain>
    </source>
</reference>